<evidence type="ECO:0000313" key="7">
    <source>
        <dbReference type="Proteomes" id="UP000594262"/>
    </source>
</evidence>
<dbReference type="AlphaFoldDB" id="A0A7M5WRU8"/>
<keyword evidence="4 5" id="KW-0472">Membrane</keyword>
<keyword evidence="3 5" id="KW-1133">Transmembrane helix</keyword>
<feature type="transmembrane region" description="Helical" evidence="5">
    <location>
        <begin position="61"/>
        <end position="87"/>
    </location>
</feature>
<name>A0A7M5WRU8_9CNID</name>
<evidence type="ECO:0000313" key="6">
    <source>
        <dbReference type="EnsemblMetazoa" id="CLYHEMP007519.2"/>
    </source>
</evidence>
<dbReference type="GO" id="GO:0016020">
    <property type="term" value="C:membrane"/>
    <property type="evidence" value="ECO:0007669"/>
    <property type="project" value="UniProtKB-SubCell"/>
</dbReference>
<keyword evidence="7" id="KW-1185">Reference proteome</keyword>
<proteinExistence type="predicted"/>
<evidence type="ECO:0000256" key="4">
    <source>
        <dbReference type="ARBA" id="ARBA00023136"/>
    </source>
</evidence>
<organism evidence="6 7">
    <name type="scientific">Clytia hemisphaerica</name>
    <dbReference type="NCBI Taxonomy" id="252671"/>
    <lineage>
        <taxon>Eukaryota</taxon>
        <taxon>Metazoa</taxon>
        <taxon>Cnidaria</taxon>
        <taxon>Hydrozoa</taxon>
        <taxon>Hydroidolina</taxon>
        <taxon>Leptothecata</taxon>
        <taxon>Obeliida</taxon>
        <taxon>Clytiidae</taxon>
        <taxon>Clytia</taxon>
    </lineage>
</organism>
<comment type="subcellular location">
    <subcellularLocation>
        <location evidence="1">Membrane</location>
        <topology evidence="1">Multi-pass membrane protein</topology>
    </subcellularLocation>
</comment>
<evidence type="ECO:0008006" key="8">
    <source>
        <dbReference type="Google" id="ProtNLM"/>
    </source>
</evidence>
<dbReference type="PANTHER" id="PTHR19282:SF452">
    <property type="entry name" value="LD03691P"/>
    <property type="match status" value="1"/>
</dbReference>
<dbReference type="InterPro" id="IPR018499">
    <property type="entry name" value="Tetraspanin/Peripherin"/>
</dbReference>
<keyword evidence="2 5" id="KW-0812">Transmembrane</keyword>
<protein>
    <recommendedName>
        <fullName evidence="8">Tetraspanin</fullName>
    </recommendedName>
</protein>
<dbReference type="EnsemblMetazoa" id="CLYHEMT007519.2">
    <property type="protein sequence ID" value="CLYHEMP007519.2"/>
    <property type="gene ID" value="CLYHEMG007519"/>
</dbReference>
<reference evidence="6" key="1">
    <citation type="submission" date="2021-01" db="UniProtKB">
        <authorList>
            <consortium name="EnsemblMetazoa"/>
        </authorList>
    </citation>
    <scope>IDENTIFICATION</scope>
</reference>
<sequence length="195" mass="21384">SESGLSGFLVLGITIATLPVYIKSHEIVKSWPINGGIIAMGAFIGLIALVGCYGSRRQNQVILFFYMIVLAIVCVITFAFSLAALSLSKSQQSQVLSKGWDSISPDTRSDIQKWGECCGFLNSTSIDNPSCSKLDCFKTGCPSCQDYLAADWFLHFRRSVGGVSLFVSILMCLSIYLTAKYRHIKNPRANANDYL</sequence>
<accession>A0A7M5WRU8</accession>
<dbReference type="OrthoDB" id="5973923at2759"/>
<feature type="transmembrane region" description="Helical" evidence="5">
    <location>
        <begin position="34"/>
        <end position="54"/>
    </location>
</feature>
<evidence type="ECO:0000256" key="5">
    <source>
        <dbReference type="SAM" id="Phobius"/>
    </source>
</evidence>
<evidence type="ECO:0000256" key="3">
    <source>
        <dbReference type="ARBA" id="ARBA00022989"/>
    </source>
</evidence>
<dbReference type="Proteomes" id="UP000594262">
    <property type="component" value="Unplaced"/>
</dbReference>
<feature type="transmembrane region" description="Helical" evidence="5">
    <location>
        <begin position="5"/>
        <end position="22"/>
    </location>
</feature>
<evidence type="ECO:0000256" key="1">
    <source>
        <dbReference type="ARBA" id="ARBA00004141"/>
    </source>
</evidence>
<evidence type="ECO:0000256" key="2">
    <source>
        <dbReference type="ARBA" id="ARBA00022692"/>
    </source>
</evidence>
<dbReference type="Pfam" id="PF00335">
    <property type="entry name" value="Tetraspanin"/>
    <property type="match status" value="1"/>
</dbReference>
<dbReference type="PANTHER" id="PTHR19282">
    <property type="entry name" value="TETRASPANIN"/>
    <property type="match status" value="1"/>
</dbReference>
<feature type="transmembrane region" description="Helical" evidence="5">
    <location>
        <begin position="160"/>
        <end position="179"/>
    </location>
</feature>